<reference evidence="2 3" key="1">
    <citation type="journal article" date="2019" name="Nat. Ecol. Evol.">
        <title>Megaphylogeny resolves global patterns of mushroom evolution.</title>
        <authorList>
            <person name="Varga T."/>
            <person name="Krizsan K."/>
            <person name="Foldi C."/>
            <person name="Dima B."/>
            <person name="Sanchez-Garcia M."/>
            <person name="Sanchez-Ramirez S."/>
            <person name="Szollosi G.J."/>
            <person name="Szarkandi J.G."/>
            <person name="Papp V."/>
            <person name="Albert L."/>
            <person name="Andreopoulos W."/>
            <person name="Angelini C."/>
            <person name="Antonin V."/>
            <person name="Barry K.W."/>
            <person name="Bougher N.L."/>
            <person name="Buchanan P."/>
            <person name="Buyck B."/>
            <person name="Bense V."/>
            <person name="Catcheside P."/>
            <person name="Chovatia M."/>
            <person name="Cooper J."/>
            <person name="Damon W."/>
            <person name="Desjardin D."/>
            <person name="Finy P."/>
            <person name="Geml J."/>
            <person name="Haridas S."/>
            <person name="Hughes K."/>
            <person name="Justo A."/>
            <person name="Karasinski D."/>
            <person name="Kautmanova I."/>
            <person name="Kiss B."/>
            <person name="Kocsube S."/>
            <person name="Kotiranta H."/>
            <person name="LaButti K.M."/>
            <person name="Lechner B.E."/>
            <person name="Liimatainen K."/>
            <person name="Lipzen A."/>
            <person name="Lukacs Z."/>
            <person name="Mihaltcheva S."/>
            <person name="Morgado L.N."/>
            <person name="Niskanen T."/>
            <person name="Noordeloos M.E."/>
            <person name="Ohm R.A."/>
            <person name="Ortiz-Santana B."/>
            <person name="Ovrebo C."/>
            <person name="Racz N."/>
            <person name="Riley R."/>
            <person name="Savchenko A."/>
            <person name="Shiryaev A."/>
            <person name="Soop K."/>
            <person name="Spirin V."/>
            <person name="Szebenyi C."/>
            <person name="Tomsovsky M."/>
            <person name="Tulloss R.E."/>
            <person name="Uehling J."/>
            <person name="Grigoriev I.V."/>
            <person name="Vagvolgyi C."/>
            <person name="Papp T."/>
            <person name="Martin F.M."/>
            <person name="Miettinen O."/>
            <person name="Hibbett D.S."/>
            <person name="Nagy L.G."/>
        </authorList>
    </citation>
    <scope>NUCLEOTIDE SEQUENCE [LARGE SCALE GENOMIC DNA]</scope>
    <source>
        <strain evidence="2 3">CBS 962.96</strain>
    </source>
</reference>
<evidence type="ECO:0000259" key="1">
    <source>
        <dbReference type="Pfam" id="PF12937"/>
    </source>
</evidence>
<dbReference type="Gene3D" id="1.20.1280.50">
    <property type="match status" value="1"/>
</dbReference>
<dbReference type="OrthoDB" id="3268380at2759"/>
<proteinExistence type="predicted"/>
<dbReference type="InterPro" id="IPR036047">
    <property type="entry name" value="F-box-like_dom_sf"/>
</dbReference>
<feature type="domain" description="F-box" evidence="1">
    <location>
        <begin position="32"/>
        <end position="84"/>
    </location>
</feature>
<dbReference type="InterPro" id="IPR001810">
    <property type="entry name" value="F-box_dom"/>
</dbReference>
<evidence type="ECO:0000313" key="2">
    <source>
        <dbReference type="EMBL" id="THU75539.1"/>
    </source>
</evidence>
<organism evidence="2 3">
    <name type="scientific">Dendrothele bispora (strain CBS 962.96)</name>
    <dbReference type="NCBI Taxonomy" id="1314807"/>
    <lineage>
        <taxon>Eukaryota</taxon>
        <taxon>Fungi</taxon>
        <taxon>Dikarya</taxon>
        <taxon>Basidiomycota</taxon>
        <taxon>Agaricomycotina</taxon>
        <taxon>Agaricomycetes</taxon>
        <taxon>Agaricomycetidae</taxon>
        <taxon>Agaricales</taxon>
        <taxon>Agaricales incertae sedis</taxon>
        <taxon>Dendrothele</taxon>
    </lineage>
</organism>
<gene>
    <name evidence="2" type="ORF">K435DRAFT_576113</name>
</gene>
<dbReference type="Proteomes" id="UP000297245">
    <property type="component" value="Unassembled WGS sequence"/>
</dbReference>
<dbReference type="EMBL" id="ML181948">
    <property type="protein sequence ID" value="THU75539.1"/>
    <property type="molecule type" value="Genomic_DNA"/>
</dbReference>
<keyword evidence="3" id="KW-1185">Reference proteome</keyword>
<evidence type="ECO:0000313" key="3">
    <source>
        <dbReference type="Proteomes" id="UP000297245"/>
    </source>
</evidence>
<dbReference type="SUPFAM" id="SSF81383">
    <property type="entry name" value="F-box domain"/>
    <property type="match status" value="1"/>
</dbReference>
<feature type="non-terminal residue" evidence="2">
    <location>
        <position position="1"/>
    </location>
</feature>
<name>A0A4S8KJD4_DENBC</name>
<protein>
    <recommendedName>
        <fullName evidence="1">F-box domain-containing protein</fullName>
    </recommendedName>
</protein>
<feature type="non-terminal residue" evidence="2">
    <location>
        <position position="86"/>
    </location>
</feature>
<sequence>LDRLKADLCFFEEEHSRLDKYLKDCRALSSPIHSLPPELLTEIFMLSFNSNGLESPIGPAFRLGAVCSRWRTLALSTPCLWSRLEI</sequence>
<accession>A0A4S8KJD4</accession>
<dbReference type="Pfam" id="PF12937">
    <property type="entry name" value="F-box-like"/>
    <property type="match status" value="1"/>
</dbReference>
<dbReference type="AlphaFoldDB" id="A0A4S8KJD4"/>